<dbReference type="InterPro" id="IPR000014">
    <property type="entry name" value="PAS"/>
</dbReference>
<reference evidence="15 16" key="1">
    <citation type="submission" date="2018-04" db="EMBL/GenBank/DDBJ databases">
        <title>Novel species isolated from glacier.</title>
        <authorList>
            <person name="Liu Q."/>
            <person name="Xin Y.-H."/>
        </authorList>
    </citation>
    <scope>NUCLEOTIDE SEQUENCE [LARGE SCALE GENOMIC DNA]</scope>
    <source>
        <strain evidence="15 16">GT1R17</strain>
    </source>
</reference>
<dbReference type="SMART" id="SM00267">
    <property type="entry name" value="GGDEF"/>
    <property type="match status" value="1"/>
</dbReference>
<feature type="transmembrane region" description="Helical" evidence="10">
    <location>
        <begin position="23"/>
        <end position="45"/>
    </location>
</feature>
<dbReference type="Gene3D" id="3.30.70.270">
    <property type="match status" value="1"/>
</dbReference>
<name>A0A2T5MGG0_9GAMM</name>
<keyword evidence="5 10" id="KW-0812">Transmembrane</keyword>
<feature type="coiled-coil region" evidence="9">
    <location>
        <begin position="764"/>
        <end position="798"/>
    </location>
</feature>
<dbReference type="InterPro" id="IPR013655">
    <property type="entry name" value="PAS_fold_3"/>
</dbReference>
<dbReference type="SUPFAM" id="SSF55785">
    <property type="entry name" value="PYP-like sensor domain (PAS domain)"/>
    <property type="match status" value="2"/>
</dbReference>
<evidence type="ECO:0000259" key="11">
    <source>
        <dbReference type="PROSITE" id="PS50112"/>
    </source>
</evidence>
<proteinExistence type="predicted"/>
<dbReference type="InterPro" id="IPR013767">
    <property type="entry name" value="PAS_fold"/>
</dbReference>
<dbReference type="InterPro" id="IPR006189">
    <property type="entry name" value="CHASE_dom"/>
</dbReference>
<evidence type="ECO:0000313" key="15">
    <source>
        <dbReference type="EMBL" id="PTU31650.1"/>
    </source>
</evidence>
<dbReference type="GO" id="GO:0043709">
    <property type="term" value="P:cell adhesion involved in single-species biofilm formation"/>
    <property type="evidence" value="ECO:0007669"/>
    <property type="project" value="TreeGrafter"/>
</dbReference>
<sequence length="962" mass="106695">MTSAATTGAHALPGALTPARWRLPALFVLTLAYVLSGKLGLLLAIPPGYATAIFPPAGIAASAVLVAGASTLPWIFAGSLILNLWVGFDAANQANVIGIEAALLIAAVSTLQAAIGGTVLRRALGWPAAMDHEKPLGQFVLLTPLICLISASGSIFGLKSLGLISEDSIVSSWITWWIGDSLGVLVMLPLCLILTGEPRALWRSRAAPVGLPIVIGLILFVVIFVRFSAWERGQSLLEFNMISQQVSDRVQMRLEAQEVLLEQAEGFLGGDEPVTRESFKRYIEKTLVRYPMVKAMEWVPRVTAVERSDYESHHGLEIREFPNNSLRSRRALDRAVHYPITFIEPQFGNETVLGFDWVTRIGLPALNAATRAQRAFITAPMQLIQDKGRANASPGVLIISPVRGGANGPGFVASVLRVHEFIESALPAAADQLSLRLIDTDAKSFLYDSIGNAEAVFETELNFGGRHYLFQTIPTPAYLQTHRAWQSWGVLVLGLIFIALLASALLLSTGNAARTDALVIARTADLRDEKYFSETVINSLPGVFYMLDETGAVVQWNRTFKKVFGKNDEEIRVGDILQTTMREDRSLASDAIRRVFVTRGYAETELRQRVANGEMRRYLVSGQYIEIAGKPYLVGTGIDVTERREMEQEVQRGRKVLRTLIDAAPAWITMIDREGRMVIANRRYSETFGLQPAFIEGKHYSAVLPTETSIRLESLFDQCFAGKQMEFDDEWNVRRQATMFVHGKCVPIFEGDKVVSIVMAIMDLTEIQNAQSRLRSANAELERRVEEIRALQTMLQEQAIRDPLSGLYNRRYLDETLERELARAQREGYPVSIVMGDIDHFKKLNDTYGHQAGDEVIRMAARSLREQARTSDILCRFGGEEFLLVLPGMAPSHAIERVNAWRQKFSEERLSFGGFKLSATMSFGISSYPAHGQTPELLISAADQALYLAKKNGRNRVEHSPI</sequence>
<dbReference type="NCBIfam" id="TIGR00229">
    <property type="entry name" value="sensory_box"/>
    <property type="match status" value="2"/>
</dbReference>
<dbReference type="GO" id="GO:0005886">
    <property type="term" value="C:plasma membrane"/>
    <property type="evidence" value="ECO:0007669"/>
    <property type="project" value="UniProtKB-SubCell"/>
</dbReference>
<dbReference type="Gene3D" id="3.30.450.350">
    <property type="entry name" value="CHASE domain"/>
    <property type="match status" value="1"/>
</dbReference>
<feature type="domain" description="CHASE" evidence="13">
    <location>
        <begin position="270"/>
        <end position="434"/>
    </location>
</feature>
<evidence type="ECO:0000313" key="16">
    <source>
        <dbReference type="Proteomes" id="UP000244248"/>
    </source>
</evidence>
<dbReference type="Pfam" id="PF05231">
    <property type="entry name" value="MASE1"/>
    <property type="match status" value="1"/>
</dbReference>
<dbReference type="Pfam" id="PF03924">
    <property type="entry name" value="CHASE"/>
    <property type="match status" value="1"/>
</dbReference>
<feature type="transmembrane region" description="Helical" evidence="10">
    <location>
        <begin position="173"/>
        <end position="194"/>
    </location>
</feature>
<feature type="transmembrane region" description="Helical" evidence="10">
    <location>
        <begin position="139"/>
        <end position="161"/>
    </location>
</feature>
<dbReference type="SMART" id="SM00091">
    <property type="entry name" value="PAS"/>
    <property type="match status" value="2"/>
</dbReference>
<evidence type="ECO:0000256" key="4">
    <source>
        <dbReference type="ARBA" id="ARBA00022475"/>
    </source>
</evidence>
<evidence type="ECO:0000256" key="3">
    <source>
        <dbReference type="ARBA" id="ARBA00012528"/>
    </source>
</evidence>
<keyword evidence="9" id="KW-0175">Coiled coil</keyword>
<dbReference type="GO" id="GO:0007165">
    <property type="term" value="P:signal transduction"/>
    <property type="evidence" value="ECO:0007669"/>
    <property type="project" value="UniProtKB-ARBA"/>
</dbReference>
<evidence type="ECO:0000259" key="14">
    <source>
        <dbReference type="PROSITE" id="PS50887"/>
    </source>
</evidence>
<comment type="caution">
    <text evidence="15">The sequence shown here is derived from an EMBL/GenBank/DDBJ whole genome shotgun (WGS) entry which is preliminary data.</text>
</comment>
<evidence type="ECO:0000256" key="5">
    <source>
        <dbReference type="ARBA" id="ARBA00022692"/>
    </source>
</evidence>
<dbReference type="Pfam" id="PF00989">
    <property type="entry name" value="PAS"/>
    <property type="match status" value="1"/>
</dbReference>
<evidence type="ECO:0000256" key="10">
    <source>
        <dbReference type="SAM" id="Phobius"/>
    </source>
</evidence>
<dbReference type="GO" id="GO:1902201">
    <property type="term" value="P:negative regulation of bacterial-type flagellum-dependent cell motility"/>
    <property type="evidence" value="ECO:0007669"/>
    <property type="project" value="TreeGrafter"/>
</dbReference>
<dbReference type="Pfam" id="PF08447">
    <property type="entry name" value="PAS_3"/>
    <property type="match status" value="1"/>
</dbReference>
<feature type="domain" description="PAS" evidence="11">
    <location>
        <begin position="529"/>
        <end position="599"/>
    </location>
</feature>
<dbReference type="Gene3D" id="3.30.450.20">
    <property type="entry name" value="PAS domain"/>
    <property type="match status" value="2"/>
</dbReference>
<keyword evidence="6 10" id="KW-1133">Transmembrane helix</keyword>
<evidence type="ECO:0000256" key="7">
    <source>
        <dbReference type="ARBA" id="ARBA00023136"/>
    </source>
</evidence>
<dbReference type="InterPro" id="IPR007895">
    <property type="entry name" value="MASE1"/>
</dbReference>
<dbReference type="InterPro" id="IPR050469">
    <property type="entry name" value="Diguanylate_Cyclase"/>
</dbReference>
<evidence type="ECO:0000259" key="12">
    <source>
        <dbReference type="PROSITE" id="PS50113"/>
    </source>
</evidence>
<dbReference type="InterPro" id="IPR043128">
    <property type="entry name" value="Rev_trsase/Diguanyl_cyclase"/>
</dbReference>
<dbReference type="SUPFAM" id="SSF55073">
    <property type="entry name" value="Nucleotide cyclase"/>
    <property type="match status" value="1"/>
</dbReference>
<dbReference type="GO" id="GO:0052621">
    <property type="term" value="F:diguanylate cyclase activity"/>
    <property type="evidence" value="ECO:0007669"/>
    <property type="project" value="UniProtKB-EC"/>
</dbReference>
<comment type="subcellular location">
    <subcellularLocation>
        <location evidence="2">Cell membrane</location>
        <topology evidence="2">Multi-pass membrane protein</topology>
    </subcellularLocation>
</comment>
<feature type="domain" description="PAC" evidence="12">
    <location>
        <begin position="602"/>
        <end position="652"/>
    </location>
</feature>
<dbReference type="InterPro" id="IPR000700">
    <property type="entry name" value="PAS-assoc_C"/>
</dbReference>
<dbReference type="Proteomes" id="UP000244248">
    <property type="component" value="Unassembled WGS sequence"/>
</dbReference>
<gene>
    <name evidence="15" type="ORF">CJD38_10050</name>
</gene>
<evidence type="ECO:0000256" key="2">
    <source>
        <dbReference type="ARBA" id="ARBA00004651"/>
    </source>
</evidence>
<evidence type="ECO:0000256" key="6">
    <source>
        <dbReference type="ARBA" id="ARBA00022989"/>
    </source>
</evidence>
<feature type="domain" description="GGDEF" evidence="14">
    <location>
        <begin position="829"/>
        <end position="962"/>
    </location>
</feature>
<comment type="catalytic activity">
    <reaction evidence="8">
        <text>2 GTP = 3',3'-c-di-GMP + 2 diphosphate</text>
        <dbReference type="Rhea" id="RHEA:24898"/>
        <dbReference type="ChEBI" id="CHEBI:33019"/>
        <dbReference type="ChEBI" id="CHEBI:37565"/>
        <dbReference type="ChEBI" id="CHEBI:58805"/>
        <dbReference type="EC" id="2.7.7.65"/>
    </reaction>
</comment>
<evidence type="ECO:0000256" key="1">
    <source>
        <dbReference type="ARBA" id="ARBA00001946"/>
    </source>
</evidence>
<dbReference type="PROSITE" id="PS50887">
    <property type="entry name" value="GGDEF"/>
    <property type="match status" value="1"/>
</dbReference>
<comment type="cofactor">
    <cofactor evidence="1">
        <name>Mg(2+)</name>
        <dbReference type="ChEBI" id="CHEBI:18420"/>
    </cofactor>
</comment>
<keyword evidence="4" id="KW-1003">Cell membrane</keyword>
<feature type="transmembrane region" description="Helical" evidence="10">
    <location>
        <begin position="57"/>
        <end position="76"/>
    </location>
</feature>
<dbReference type="InterPro" id="IPR000160">
    <property type="entry name" value="GGDEF_dom"/>
</dbReference>
<dbReference type="EMBL" id="QANS01000003">
    <property type="protein sequence ID" value="PTU31650.1"/>
    <property type="molecule type" value="Genomic_DNA"/>
</dbReference>
<keyword evidence="7 10" id="KW-0472">Membrane</keyword>
<keyword evidence="16" id="KW-1185">Reference proteome</keyword>
<dbReference type="PROSITE" id="PS50112">
    <property type="entry name" value="PAS"/>
    <property type="match status" value="2"/>
</dbReference>
<feature type="transmembrane region" description="Helical" evidence="10">
    <location>
        <begin position="206"/>
        <end position="227"/>
    </location>
</feature>
<dbReference type="NCBIfam" id="TIGR00254">
    <property type="entry name" value="GGDEF"/>
    <property type="match status" value="1"/>
</dbReference>
<dbReference type="FunFam" id="3.30.70.270:FF:000001">
    <property type="entry name" value="Diguanylate cyclase domain protein"/>
    <property type="match status" value="1"/>
</dbReference>
<dbReference type="PANTHER" id="PTHR45138">
    <property type="entry name" value="REGULATORY COMPONENTS OF SENSORY TRANSDUCTION SYSTEM"/>
    <property type="match status" value="1"/>
</dbReference>
<dbReference type="SMART" id="SM01079">
    <property type="entry name" value="CHASE"/>
    <property type="match status" value="1"/>
</dbReference>
<dbReference type="PROSITE" id="PS50113">
    <property type="entry name" value="PAC"/>
    <property type="match status" value="1"/>
</dbReference>
<dbReference type="InterPro" id="IPR042240">
    <property type="entry name" value="CHASE_sf"/>
</dbReference>
<feature type="transmembrane region" description="Helical" evidence="10">
    <location>
        <begin position="96"/>
        <end position="119"/>
    </location>
</feature>
<dbReference type="CDD" id="cd01949">
    <property type="entry name" value="GGDEF"/>
    <property type="match status" value="1"/>
</dbReference>
<dbReference type="InterPro" id="IPR029787">
    <property type="entry name" value="Nucleotide_cyclase"/>
</dbReference>
<dbReference type="PANTHER" id="PTHR45138:SF9">
    <property type="entry name" value="DIGUANYLATE CYCLASE DGCM-RELATED"/>
    <property type="match status" value="1"/>
</dbReference>
<dbReference type="EC" id="2.7.7.65" evidence="3"/>
<dbReference type="CDD" id="cd00130">
    <property type="entry name" value="PAS"/>
    <property type="match status" value="2"/>
</dbReference>
<dbReference type="Pfam" id="PF00990">
    <property type="entry name" value="GGDEF"/>
    <property type="match status" value="1"/>
</dbReference>
<feature type="transmembrane region" description="Helical" evidence="10">
    <location>
        <begin position="485"/>
        <end position="507"/>
    </location>
</feature>
<evidence type="ECO:0000256" key="9">
    <source>
        <dbReference type="SAM" id="Coils"/>
    </source>
</evidence>
<dbReference type="GO" id="GO:0006355">
    <property type="term" value="P:regulation of DNA-templated transcription"/>
    <property type="evidence" value="ECO:0007669"/>
    <property type="project" value="InterPro"/>
</dbReference>
<dbReference type="AlphaFoldDB" id="A0A2T5MGG0"/>
<dbReference type="PROSITE" id="PS50839">
    <property type="entry name" value="CHASE"/>
    <property type="match status" value="1"/>
</dbReference>
<feature type="domain" description="PAS" evidence="11">
    <location>
        <begin position="653"/>
        <end position="723"/>
    </location>
</feature>
<evidence type="ECO:0000256" key="8">
    <source>
        <dbReference type="ARBA" id="ARBA00034247"/>
    </source>
</evidence>
<protein>
    <recommendedName>
        <fullName evidence="3">diguanylate cyclase</fullName>
        <ecNumber evidence="3">2.7.7.65</ecNumber>
    </recommendedName>
</protein>
<evidence type="ECO:0000259" key="13">
    <source>
        <dbReference type="PROSITE" id="PS50839"/>
    </source>
</evidence>
<accession>A0A2T5MGG0</accession>
<organism evidence="15 16">
    <name type="scientific">Stenotrophobium rhamnosiphilum</name>
    <dbReference type="NCBI Taxonomy" id="2029166"/>
    <lineage>
        <taxon>Bacteria</taxon>
        <taxon>Pseudomonadati</taxon>
        <taxon>Pseudomonadota</taxon>
        <taxon>Gammaproteobacteria</taxon>
        <taxon>Nevskiales</taxon>
        <taxon>Nevskiaceae</taxon>
        <taxon>Stenotrophobium</taxon>
    </lineage>
</organism>
<dbReference type="InterPro" id="IPR035965">
    <property type="entry name" value="PAS-like_dom_sf"/>
</dbReference>